<dbReference type="InterPro" id="IPR015421">
    <property type="entry name" value="PyrdxlP-dep_Trfase_major"/>
</dbReference>
<dbReference type="Gene3D" id="3.40.640.10">
    <property type="entry name" value="Type I PLP-dependent aspartate aminotransferase-like (Major domain)"/>
    <property type="match status" value="1"/>
</dbReference>
<dbReference type="EMBL" id="CAWYQH010000141">
    <property type="protein sequence ID" value="CAK8693874.1"/>
    <property type="molecule type" value="Genomic_DNA"/>
</dbReference>
<dbReference type="SUPFAM" id="SSF53383">
    <property type="entry name" value="PLP-dependent transferases"/>
    <property type="match status" value="1"/>
</dbReference>
<dbReference type="InterPro" id="IPR004839">
    <property type="entry name" value="Aminotransferase_I/II_large"/>
</dbReference>
<comment type="caution">
    <text evidence="2">The sequence shown here is derived from an EMBL/GenBank/DDBJ whole genome shotgun (WGS) entry which is preliminary data.</text>
</comment>
<sequence length="416" mass="46870">MAHPLNDFEDNGLLKPGHYSLQVGAPGPESLKKIADYLDDASKKLREQHRFEESLQYGVVPGTHSVREAIAQFLTRQYGQPVERDDLFVTSGASSGVEVLMKHYFTQEQYIFAENPTYPVFAMSINKDQVMKGVPIPIESDGLNLKVLEEKLKELPETKLTPRRPFRAAVYLIPTHHNPTGCCYSPEKCNKLVKLARKYDVLIICDDVYNVLSYKADVSVPGKFEYSPQRLFAYDRKTDPDYKGNIISNGSFAKIVAPGLRMGWYEAPTHVITSLQDCYLANSGSGQTYYVAHLVAEALKSGSIDNHVQMLRTKHKERMDVAISTVEENLSKYGVTITHPEGGYFLWVKLPENMDSAKILELSKERENVTFVKGNLASICGDFSNHIRLCIAYYEVDDIRKGVEGLCRVIKSVLEK</sequence>
<protein>
    <recommendedName>
        <fullName evidence="1">Aminotransferase class I/classII large domain-containing protein</fullName>
    </recommendedName>
</protein>
<reference evidence="2 3" key="1">
    <citation type="submission" date="2024-02" db="EMBL/GenBank/DDBJ databases">
        <authorList>
            <person name="Daric V."/>
            <person name="Darras S."/>
        </authorList>
    </citation>
    <scope>NUCLEOTIDE SEQUENCE [LARGE SCALE GENOMIC DNA]</scope>
</reference>
<dbReference type="PANTHER" id="PTHR42858:SF1">
    <property type="entry name" value="LD15494P"/>
    <property type="match status" value="1"/>
</dbReference>
<evidence type="ECO:0000313" key="3">
    <source>
        <dbReference type="Proteomes" id="UP001642483"/>
    </source>
</evidence>
<dbReference type="InterPro" id="IPR015424">
    <property type="entry name" value="PyrdxlP-dep_Trfase"/>
</dbReference>
<evidence type="ECO:0000313" key="2">
    <source>
        <dbReference type="EMBL" id="CAK8693874.1"/>
    </source>
</evidence>
<dbReference type="InterPro" id="IPR015422">
    <property type="entry name" value="PyrdxlP-dep_Trfase_small"/>
</dbReference>
<organism evidence="2 3">
    <name type="scientific">Clavelina lepadiformis</name>
    <name type="common">Light-bulb sea squirt</name>
    <name type="synonym">Ascidia lepadiformis</name>
    <dbReference type="NCBI Taxonomy" id="159417"/>
    <lineage>
        <taxon>Eukaryota</taxon>
        <taxon>Metazoa</taxon>
        <taxon>Chordata</taxon>
        <taxon>Tunicata</taxon>
        <taxon>Ascidiacea</taxon>
        <taxon>Aplousobranchia</taxon>
        <taxon>Clavelinidae</taxon>
        <taxon>Clavelina</taxon>
    </lineage>
</organism>
<dbReference type="PANTHER" id="PTHR42858">
    <property type="entry name" value="AMINOTRANSFERASE"/>
    <property type="match status" value="1"/>
</dbReference>
<evidence type="ECO:0000259" key="1">
    <source>
        <dbReference type="Pfam" id="PF00155"/>
    </source>
</evidence>
<dbReference type="Gene3D" id="3.90.1150.10">
    <property type="entry name" value="Aspartate Aminotransferase, domain 1"/>
    <property type="match status" value="1"/>
</dbReference>
<accession>A0ABP0GSR1</accession>
<keyword evidence="3" id="KW-1185">Reference proteome</keyword>
<dbReference type="Proteomes" id="UP001642483">
    <property type="component" value="Unassembled WGS sequence"/>
</dbReference>
<proteinExistence type="predicted"/>
<dbReference type="CDD" id="cd00609">
    <property type="entry name" value="AAT_like"/>
    <property type="match status" value="1"/>
</dbReference>
<feature type="domain" description="Aminotransferase class I/classII large" evidence="1">
    <location>
        <begin position="38"/>
        <end position="404"/>
    </location>
</feature>
<name>A0ABP0GSR1_CLALP</name>
<dbReference type="Pfam" id="PF00155">
    <property type="entry name" value="Aminotran_1_2"/>
    <property type="match status" value="1"/>
</dbReference>
<gene>
    <name evidence="2" type="ORF">CVLEPA_LOCUS27164</name>
</gene>